<dbReference type="SUPFAM" id="SSF49562">
    <property type="entry name" value="C2 domain (Calcium/lipid-binding domain, CaLB)"/>
    <property type="match status" value="1"/>
</dbReference>
<accession>A0A8T2TVH4</accession>
<dbReference type="PROSITE" id="PS50004">
    <property type="entry name" value="C2"/>
    <property type="match status" value="1"/>
</dbReference>
<dbReference type="CDD" id="cd04051">
    <property type="entry name" value="C2_SRC2_like"/>
    <property type="match status" value="1"/>
</dbReference>
<keyword evidence="3" id="KW-1185">Reference proteome</keyword>
<proteinExistence type="predicted"/>
<name>A0A8T2TVH4_CERRI</name>
<sequence length="139" mass="15737">MQCRKVDVTVVSAENVKEASSFVQIRTYAVVWFEQRNRMKTRVDEHGNTNPSWNECLSFSVPESILDDPASSLNIEIYRTRSVLGHKVINMASIPVSELLKKPDGKQTLMYELIRRSGKTKGAVRFSVRVGEKTTIPAH</sequence>
<reference evidence="2" key="1">
    <citation type="submission" date="2021-08" db="EMBL/GenBank/DDBJ databases">
        <title>WGS assembly of Ceratopteris richardii.</title>
        <authorList>
            <person name="Marchant D.B."/>
            <person name="Chen G."/>
            <person name="Jenkins J."/>
            <person name="Shu S."/>
            <person name="Leebens-Mack J."/>
            <person name="Grimwood J."/>
            <person name="Schmutz J."/>
            <person name="Soltis P."/>
            <person name="Soltis D."/>
            <person name="Chen Z.-H."/>
        </authorList>
    </citation>
    <scope>NUCLEOTIDE SEQUENCE</scope>
    <source>
        <strain evidence="2">Whitten #5841</strain>
        <tissue evidence="2">Leaf</tissue>
    </source>
</reference>
<dbReference type="GO" id="GO:0006952">
    <property type="term" value="P:defense response"/>
    <property type="evidence" value="ECO:0007669"/>
    <property type="project" value="InterPro"/>
</dbReference>
<gene>
    <name evidence="2" type="ORF">KP509_11G051600</name>
</gene>
<dbReference type="InterPro" id="IPR035892">
    <property type="entry name" value="C2_domain_sf"/>
</dbReference>
<dbReference type="Gene3D" id="2.60.40.150">
    <property type="entry name" value="C2 domain"/>
    <property type="match status" value="1"/>
</dbReference>
<dbReference type="EMBL" id="CM035416">
    <property type="protein sequence ID" value="KAH7425384.1"/>
    <property type="molecule type" value="Genomic_DNA"/>
</dbReference>
<dbReference type="Proteomes" id="UP000825935">
    <property type="component" value="Chromosome 11"/>
</dbReference>
<evidence type="ECO:0000259" key="1">
    <source>
        <dbReference type="PROSITE" id="PS50004"/>
    </source>
</evidence>
<organism evidence="2 3">
    <name type="scientific">Ceratopteris richardii</name>
    <name type="common">Triangle waterfern</name>
    <dbReference type="NCBI Taxonomy" id="49495"/>
    <lineage>
        <taxon>Eukaryota</taxon>
        <taxon>Viridiplantae</taxon>
        <taxon>Streptophyta</taxon>
        <taxon>Embryophyta</taxon>
        <taxon>Tracheophyta</taxon>
        <taxon>Polypodiopsida</taxon>
        <taxon>Polypodiidae</taxon>
        <taxon>Polypodiales</taxon>
        <taxon>Pteridineae</taxon>
        <taxon>Pteridaceae</taxon>
        <taxon>Parkerioideae</taxon>
        <taxon>Ceratopteris</taxon>
    </lineage>
</organism>
<dbReference type="Pfam" id="PF00168">
    <property type="entry name" value="C2"/>
    <property type="match status" value="1"/>
</dbReference>
<dbReference type="OMA" id="RDPTWNQ"/>
<feature type="domain" description="C2" evidence="1">
    <location>
        <begin position="1"/>
        <end position="111"/>
    </location>
</feature>
<comment type="caution">
    <text evidence="2">The sequence shown here is derived from an EMBL/GenBank/DDBJ whole genome shotgun (WGS) entry which is preliminary data.</text>
</comment>
<dbReference type="PANTHER" id="PTHR32246">
    <property type="entry name" value="INGRESSION PROTEIN FIC1"/>
    <property type="match status" value="1"/>
</dbReference>
<dbReference type="InterPro" id="IPR044750">
    <property type="entry name" value="C2_SRC2/BAP"/>
</dbReference>
<protein>
    <recommendedName>
        <fullName evidence="1">C2 domain-containing protein</fullName>
    </recommendedName>
</protein>
<evidence type="ECO:0000313" key="3">
    <source>
        <dbReference type="Proteomes" id="UP000825935"/>
    </source>
</evidence>
<dbReference type="PANTHER" id="PTHR32246:SF173">
    <property type="entry name" value="C2 DOMAIN-CONTAINING PROTEIN"/>
    <property type="match status" value="1"/>
</dbReference>
<dbReference type="OrthoDB" id="884464at2759"/>
<dbReference type="AlphaFoldDB" id="A0A8T2TVH4"/>
<dbReference type="SMART" id="SM00239">
    <property type="entry name" value="C2"/>
    <property type="match status" value="1"/>
</dbReference>
<dbReference type="InterPro" id="IPR000008">
    <property type="entry name" value="C2_dom"/>
</dbReference>
<evidence type="ECO:0000313" key="2">
    <source>
        <dbReference type="EMBL" id="KAH7425384.1"/>
    </source>
</evidence>